<dbReference type="RefSeq" id="WP_217776690.1">
    <property type="nucleotide sequence ID" value="NZ_JAHRWL010000001.1"/>
</dbReference>
<evidence type="ECO:0000313" key="2">
    <source>
        <dbReference type="EMBL" id="MBV2358842.1"/>
    </source>
</evidence>
<evidence type="ECO:0000256" key="1">
    <source>
        <dbReference type="SAM" id="MobiDB-lite"/>
    </source>
</evidence>
<dbReference type="EMBL" id="JAHRWL010000001">
    <property type="protein sequence ID" value="MBV2358842.1"/>
    <property type="molecule type" value="Genomic_DNA"/>
</dbReference>
<feature type="region of interest" description="Disordered" evidence="1">
    <location>
        <begin position="58"/>
        <end position="90"/>
    </location>
</feature>
<proteinExistence type="predicted"/>
<keyword evidence="3" id="KW-1185">Reference proteome</keyword>
<accession>A0ABS6N498</accession>
<gene>
    <name evidence="2" type="ORF">KUH32_03570</name>
</gene>
<protein>
    <submittedName>
        <fullName evidence="2">DUF2953 domain-containing protein</fullName>
    </submittedName>
</protein>
<feature type="compositionally biased region" description="Basic and acidic residues" evidence="1">
    <location>
        <begin position="75"/>
        <end position="87"/>
    </location>
</feature>
<dbReference type="InterPro" id="IPR021338">
    <property type="entry name" value="DUF2953"/>
</dbReference>
<comment type="caution">
    <text evidence="2">The sequence shown here is derived from an EMBL/GenBank/DDBJ whole genome shotgun (WGS) entry which is preliminary data.</text>
</comment>
<name>A0ABS6N498_9RHOB</name>
<evidence type="ECO:0000313" key="3">
    <source>
        <dbReference type="Proteomes" id="UP001166293"/>
    </source>
</evidence>
<dbReference type="Pfam" id="PF11167">
    <property type="entry name" value="DUF2953"/>
    <property type="match status" value="1"/>
</dbReference>
<organism evidence="2 3">
    <name type="scientific">Thalassococcus arenae</name>
    <dbReference type="NCBI Taxonomy" id="2851652"/>
    <lineage>
        <taxon>Bacteria</taxon>
        <taxon>Pseudomonadati</taxon>
        <taxon>Pseudomonadota</taxon>
        <taxon>Alphaproteobacteria</taxon>
        <taxon>Rhodobacterales</taxon>
        <taxon>Roseobacteraceae</taxon>
        <taxon>Thalassococcus</taxon>
    </lineage>
</organism>
<reference evidence="2" key="1">
    <citation type="submission" date="2021-06" db="EMBL/GenBank/DDBJ databases">
        <title>Thalassococcus sp. CAU 1522 isolated from sea sand, Republic of Korea.</title>
        <authorList>
            <person name="Kim W."/>
        </authorList>
    </citation>
    <scope>NUCLEOTIDE SEQUENCE</scope>
    <source>
        <strain evidence="2">CAU 1522</strain>
    </source>
</reference>
<sequence>MTWLWPTLGALLAGLGAALLAVLVLPVELRFVAERAGHARLRVQLGLLGGGVPWITLSDTDRPRKARRPKPPRPASRDRRRGKDTGRRRPPVGAILRFARDLLRVVRIRSLRVAGTFGFDDPADTGQLYGLIAPLRFGIAGCRRVELDIAPEFSGACLQGRAEGALRLRPVRLVPPAMRLGWAFARVRR</sequence>
<dbReference type="Proteomes" id="UP001166293">
    <property type="component" value="Unassembled WGS sequence"/>
</dbReference>